<keyword evidence="1" id="KW-0862">Zinc</keyword>
<accession>W9ZDX0</accession>
<feature type="zinc finger region" description="C3H1-type" evidence="1">
    <location>
        <begin position="160"/>
        <end position="189"/>
    </location>
</feature>
<feature type="compositionally biased region" description="Polar residues" evidence="3">
    <location>
        <begin position="391"/>
        <end position="414"/>
    </location>
</feature>
<feature type="coiled-coil region" evidence="2">
    <location>
        <begin position="297"/>
        <end position="331"/>
    </location>
</feature>
<evidence type="ECO:0000256" key="3">
    <source>
        <dbReference type="SAM" id="MobiDB-lite"/>
    </source>
</evidence>
<dbReference type="eggNOG" id="ENOG502RPTI">
    <property type="taxonomic scope" value="Eukaryota"/>
</dbReference>
<comment type="caution">
    <text evidence="5">The sequence shown here is derived from an EMBL/GenBank/DDBJ whole genome shotgun (WGS) entry which is preliminary data.</text>
</comment>
<evidence type="ECO:0000313" key="6">
    <source>
        <dbReference type="Proteomes" id="UP000019478"/>
    </source>
</evidence>
<dbReference type="PROSITE" id="PS50103">
    <property type="entry name" value="ZF_C3H1"/>
    <property type="match status" value="1"/>
</dbReference>
<dbReference type="OrthoDB" id="1918685at2759"/>
<proteinExistence type="predicted"/>
<reference evidence="5 6" key="1">
    <citation type="submission" date="2013-03" db="EMBL/GenBank/DDBJ databases">
        <title>The Genome Sequence of Capronia epimyces CBS 606.96.</title>
        <authorList>
            <consortium name="The Broad Institute Genomics Platform"/>
            <person name="Cuomo C."/>
            <person name="de Hoog S."/>
            <person name="Gorbushina A."/>
            <person name="Walker B."/>
            <person name="Young S.K."/>
            <person name="Zeng Q."/>
            <person name="Gargeya S."/>
            <person name="Fitzgerald M."/>
            <person name="Haas B."/>
            <person name="Abouelleil A."/>
            <person name="Allen A.W."/>
            <person name="Alvarado L."/>
            <person name="Arachchi H.M."/>
            <person name="Berlin A.M."/>
            <person name="Chapman S.B."/>
            <person name="Gainer-Dewar J."/>
            <person name="Goldberg J."/>
            <person name="Griggs A."/>
            <person name="Gujja S."/>
            <person name="Hansen M."/>
            <person name="Howarth C."/>
            <person name="Imamovic A."/>
            <person name="Ireland A."/>
            <person name="Larimer J."/>
            <person name="McCowan C."/>
            <person name="Murphy C."/>
            <person name="Pearson M."/>
            <person name="Poon T.W."/>
            <person name="Priest M."/>
            <person name="Roberts A."/>
            <person name="Saif S."/>
            <person name="Shea T."/>
            <person name="Sisk P."/>
            <person name="Sykes S."/>
            <person name="Wortman J."/>
            <person name="Nusbaum C."/>
            <person name="Birren B."/>
        </authorList>
    </citation>
    <scope>NUCLEOTIDE SEQUENCE [LARGE SCALE GENOMIC DNA]</scope>
    <source>
        <strain evidence="5 6">CBS 606.96</strain>
    </source>
</reference>
<feature type="region of interest" description="Disordered" evidence="3">
    <location>
        <begin position="1"/>
        <end position="153"/>
    </location>
</feature>
<feature type="region of interest" description="Disordered" evidence="3">
    <location>
        <begin position="357"/>
        <end position="414"/>
    </location>
</feature>
<dbReference type="RefSeq" id="XP_007729614.1">
    <property type="nucleotide sequence ID" value="XM_007731424.1"/>
</dbReference>
<name>W9ZDX0_9EURO</name>
<dbReference type="GeneID" id="19165414"/>
<evidence type="ECO:0000313" key="5">
    <source>
        <dbReference type="EMBL" id="EXJ92724.1"/>
    </source>
</evidence>
<feature type="domain" description="C3H1-type" evidence="4">
    <location>
        <begin position="160"/>
        <end position="189"/>
    </location>
</feature>
<dbReference type="HOGENOM" id="CLU_025940_0_0_1"/>
<feature type="region of interest" description="Disordered" evidence="3">
    <location>
        <begin position="249"/>
        <end position="275"/>
    </location>
</feature>
<keyword evidence="1" id="KW-0863">Zinc-finger</keyword>
<keyword evidence="6" id="KW-1185">Reference proteome</keyword>
<keyword evidence="1" id="KW-0479">Metal-binding</keyword>
<feature type="compositionally biased region" description="Low complexity" evidence="3">
    <location>
        <begin position="21"/>
        <end position="32"/>
    </location>
</feature>
<feature type="compositionally biased region" description="Low complexity" evidence="3">
    <location>
        <begin position="64"/>
        <end position="78"/>
    </location>
</feature>
<dbReference type="EMBL" id="AMGY01000001">
    <property type="protein sequence ID" value="EXJ92724.1"/>
    <property type="molecule type" value="Genomic_DNA"/>
</dbReference>
<evidence type="ECO:0000256" key="1">
    <source>
        <dbReference type="PROSITE-ProRule" id="PRU00723"/>
    </source>
</evidence>
<sequence>MSEIPSKAPLLAPTEPRHFRSSSSMALSRLRSQPQPQAWNTSGARHSSNPIVHSPLQQSFPAYPNSASEEASNSSPMMQQTPSRRSRRTEHESRKRGESRSSSVPIIVRTLEEDSQPDCGHQLQARTRPHSRATSPLPRAHGRAHETNFNPLNPNANRRSVKHLTCFWWWEKGECRFSEEDCLYAHHDTGHYTLAPRQVVPGEPAKAGKSLERALNKLAIANRSSASLSSLANAPVQAYEAHNNAVCTNVDPSSHPETPQAVECSRSSTPSPLEIGQGQAQATRQLQTDNDFLRSLVQETQREKRALVDTIESLQKEKLQLQSRIEAMSSDRGNLLFEREVLQATVKKLQFTNTSSNAMSMRSPTTSFGPSLSQSPWGAIGSRRPSPVEGVQQSQRTVSDGSTDLANNKPSNSSLVNNIGTHAALDLAAMPQASPDARLSNDFSSLGDGNEGEKLKSVLRSLGPTF</sequence>
<protein>
    <recommendedName>
        <fullName evidence="4">C3H1-type domain-containing protein</fullName>
    </recommendedName>
</protein>
<dbReference type="AlphaFoldDB" id="W9ZDX0"/>
<evidence type="ECO:0000256" key="2">
    <source>
        <dbReference type="SAM" id="Coils"/>
    </source>
</evidence>
<organism evidence="5 6">
    <name type="scientific">Capronia epimyces CBS 606.96</name>
    <dbReference type="NCBI Taxonomy" id="1182542"/>
    <lineage>
        <taxon>Eukaryota</taxon>
        <taxon>Fungi</taxon>
        <taxon>Dikarya</taxon>
        <taxon>Ascomycota</taxon>
        <taxon>Pezizomycotina</taxon>
        <taxon>Eurotiomycetes</taxon>
        <taxon>Chaetothyriomycetidae</taxon>
        <taxon>Chaetothyriales</taxon>
        <taxon>Herpotrichiellaceae</taxon>
        <taxon>Capronia</taxon>
    </lineage>
</organism>
<feature type="compositionally biased region" description="Polar residues" evidence="3">
    <location>
        <begin position="357"/>
        <end position="376"/>
    </location>
</feature>
<dbReference type="GO" id="GO:0008270">
    <property type="term" value="F:zinc ion binding"/>
    <property type="evidence" value="ECO:0007669"/>
    <property type="project" value="UniProtKB-KW"/>
</dbReference>
<feature type="compositionally biased region" description="Basic and acidic residues" evidence="3">
    <location>
        <begin position="89"/>
        <end position="99"/>
    </location>
</feature>
<evidence type="ECO:0000259" key="4">
    <source>
        <dbReference type="PROSITE" id="PS50103"/>
    </source>
</evidence>
<keyword evidence="2" id="KW-0175">Coiled coil</keyword>
<dbReference type="Proteomes" id="UP000019478">
    <property type="component" value="Unassembled WGS sequence"/>
</dbReference>
<gene>
    <name evidence="5" type="ORF">A1O3_01276</name>
</gene>
<dbReference type="InterPro" id="IPR000571">
    <property type="entry name" value="Znf_CCCH"/>
</dbReference>
<feature type="compositionally biased region" description="Polar residues" evidence="3">
    <location>
        <begin position="33"/>
        <end position="60"/>
    </location>
</feature>